<dbReference type="InterPro" id="IPR001604">
    <property type="entry name" value="Endo_G_ENPP1-like_dom"/>
</dbReference>
<organism evidence="5 6">
    <name type="scientific">Leptospira sarikeiensis</name>
    <dbReference type="NCBI Taxonomy" id="2484943"/>
    <lineage>
        <taxon>Bacteria</taxon>
        <taxon>Pseudomonadati</taxon>
        <taxon>Spirochaetota</taxon>
        <taxon>Spirochaetia</taxon>
        <taxon>Leptospirales</taxon>
        <taxon>Leptospiraceae</taxon>
        <taxon>Leptospira</taxon>
    </lineage>
</organism>
<dbReference type="OrthoDB" id="9770276at2"/>
<dbReference type="SUPFAM" id="SSF54060">
    <property type="entry name" value="His-Me finger endonucleases"/>
    <property type="match status" value="1"/>
</dbReference>
<dbReference type="Pfam" id="PF01223">
    <property type="entry name" value="Endonuclease_NS"/>
    <property type="match status" value="1"/>
</dbReference>
<dbReference type="Gene3D" id="3.40.570.10">
    <property type="entry name" value="Extracellular Endonuclease, subunit A"/>
    <property type="match status" value="1"/>
</dbReference>
<dbReference type="InterPro" id="IPR040255">
    <property type="entry name" value="Non-specific_endonuclease"/>
</dbReference>
<dbReference type="SMART" id="SM00477">
    <property type="entry name" value="NUC"/>
    <property type="match status" value="1"/>
</dbReference>
<feature type="domain" description="DNA/RNA non-specific endonuclease/pyrophosphatase/phosphodiesterase" evidence="4">
    <location>
        <begin position="56"/>
        <end position="261"/>
    </location>
</feature>
<dbReference type="CDD" id="cd00091">
    <property type="entry name" value="NUC"/>
    <property type="match status" value="1"/>
</dbReference>
<reference evidence="5" key="1">
    <citation type="journal article" date="2019" name="PLoS Negl. Trop. Dis.">
        <title>Revisiting the worldwide diversity of Leptospira species in the environment.</title>
        <authorList>
            <person name="Vincent A.T."/>
            <person name="Schiettekatte O."/>
            <person name="Bourhy P."/>
            <person name="Veyrier F.J."/>
            <person name="Picardeau M."/>
        </authorList>
    </citation>
    <scope>NUCLEOTIDE SEQUENCE [LARGE SCALE GENOMIC DNA]</scope>
    <source>
        <strain evidence="5">201702455</strain>
    </source>
</reference>
<evidence type="ECO:0000313" key="6">
    <source>
        <dbReference type="Proteomes" id="UP000297762"/>
    </source>
</evidence>
<dbReference type="InterPro" id="IPR044929">
    <property type="entry name" value="DNA/RNA_non-sp_Endonuclease_sf"/>
</dbReference>
<dbReference type="AlphaFoldDB" id="A0A4R9K2Z4"/>
<dbReference type="PANTHER" id="PTHR13966:SF5">
    <property type="entry name" value="ENDONUCLEASE G, MITOCHONDRIAL"/>
    <property type="match status" value="1"/>
</dbReference>
<accession>A0A4R9K2Z4</accession>
<dbReference type="InterPro" id="IPR020821">
    <property type="entry name" value="ENPP1-3/EXOG-like_nuc-like"/>
</dbReference>
<keyword evidence="5" id="KW-0540">Nuclease</keyword>
<dbReference type="Proteomes" id="UP000297762">
    <property type="component" value="Unassembled WGS sequence"/>
</dbReference>
<keyword evidence="5" id="KW-0378">Hydrolase</keyword>
<dbReference type="GO" id="GO:0003676">
    <property type="term" value="F:nucleic acid binding"/>
    <property type="evidence" value="ECO:0007669"/>
    <property type="project" value="InterPro"/>
</dbReference>
<feature type="active site" description="Proton acceptor" evidence="1">
    <location>
        <position position="119"/>
    </location>
</feature>
<evidence type="ECO:0000259" key="4">
    <source>
        <dbReference type="SMART" id="SM00892"/>
    </source>
</evidence>
<protein>
    <submittedName>
        <fullName evidence="5">DNA/RNA non-specific endonuclease</fullName>
    </submittedName>
</protein>
<evidence type="ECO:0000259" key="3">
    <source>
        <dbReference type="SMART" id="SM00477"/>
    </source>
</evidence>
<proteinExistence type="predicted"/>
<gene>
    <name evidence="5" type="ORF">EHQ64_15595</name>
</gene>
<dbReference type="EMBL" id="RQGF01000030">
    <property type="protein sequence ID" value="TGL59516.1"/>
    <property type="molecule type" value="Genomic_DNA"/>
</dbReference>
<dbReference type="InterPro" id="IPR044925">
    <property type="entry name" value="His-Me_finger_sf"/>
</dbReference>
<dbReference type="SMART" id="SM00892">
    <property type="entry name" value="Endonuclease_NS"/>
    <property type="match status" value="1"/>
</dbReference>
<evidence type="ECO:0000313" key="5">
    <source>
        <dbReference type="EMBL" id="TGL59516.1"/>
    </source>
</evidence>
<dbReference type="GO" id="GO:0004521">
    <property type="term" value="F:RNA endonuclease activity"/>
    <property type="evidence" value="ECO:0007669"/>
    <property type="project" value="TreeGrafter"/>
</dbReference>
<keyword evidence="5" id="KW-0255">Endonuclease</keyword>
<feature type="binding site" evidence="2">
    <location>
        <position position="150"/>
    </location>
    <ligand>
        <name>Mg(2+)</name>
        <dbReference type="ChEBI" id="CHEBI:18420"/>
        <note>catalytic</note>
    </ligand>
</feature>
<comment type="caution">
    <text evidence="5">The sequence shown here is derived from an EMBL/GenBank/DDBJ whole genome shotgun (WGS) entry which is preliminary data.</text>
</comment>
<keyword evidence="6" id="KW-1185">Reference proteome</keyword>
<name>A0A4R9K2Z4_9LEPT</name>
<dbReference type="GO" id="GO:0000014">
    <property type="term" value="F:single-stranded DNA endodeoxyribonuclease activity"/>
    <property type="evidence" value="ECO:0007669"/>
    <property type="project" value="TreeGrafter"/>
</dbReference>
<evidence type="ECO:0000256" key="1">
    <source>
        <dbReference type="PIRSR" id="PIRSR640255-1"/>
    </source>
</evidence>
<sequence>MKTLITVIIGIFCISCEYTLRLEPLSFIEKDNSNVINDKNCPLGMPISRGKISLIGRDGYTSGYSDIHKTSIWVCEEMTKEELVGNARRKNRFLPDPTIPRNNRAELSDYKNSGYDRGHLAAADNYKNDQRLNDETFFLSNISPQIHSFNAGIWKRFEQKIRDWVKQYGKIYVITGPLYFENSHEALESSFMQKFIGKNKVGVPSHFYKILVKDEKDISILAFVIRHEASSSKVQLNTFLTSVDWIEKNSEINFLPALPVTREYLESRVGEYW</sequence>
<evidence type="ECO:0000256" key="2">
    <source>
        <dbReference type="PIRSR" id="PIRSR640255-2"/>
    </source>
</evidence>
<feature type="domain" description="ENPP1-3/EXOG-like endonuclease/phosphodiesterase" evidence="3">
    <location>
        <begin position="57"/>
        <end position="261"/>
    </location>
</feature>
<keyword evidence="2" id="KW-0479">Metal-binding</keyword>
<dbReference type="RefSeq" id="WP_135650731.1">
    <property type="nucleotide sequence ID" value="NZ_RQGF01000030.1"/>
</dbReference>
<dbReference type="GO" id="GO:0046872">
    <property type="term" value="F:metal ion binding"/>
    <property type="evidence" value="ECO:0007669"/>
    <property type="project" value="UniProtKB-KW"/>
</dbReference>
<dbReference type="PANTHER" id="PTHR13966">
    <property type="entry name" value="ENDONUCLEASE RELATED"/>
    <property type="match status" value="1"/>
</dbReference>